<dbReference type="AlphaFoldDB" id="A0A4S4G0D7"/>
<evidence type="ECO:0000313" key="2">
    <source>
        <dbReference type="Proteomes" id="UP000308978"/>
    </source>
</evidence>
<gene>
    <name evidence="1" type="ORF">E5986_08230</name>
</gene>
<dbReference type="RefSeq" id="WP_136434997.1">
    <property type="nucleotide sequence ID" value="NZ_SSTJ01000010.1"/>
</dbReference>
<evidence type="ECO:0000313" key="1">
    <source>
        <dbReference type="EMBL" id="THG36879.1"/>
    </source>
</evidence>
<protein>
    <submittedName>
        <fullName evidence="1">Uncharacterized protein</fullName>
    </submittedName>
</protein>
<name>A0A4S4G0D7_9ACTN</name>
<reference evidence="1 2" key="1">
    <citation type="submission" date="2019-04" db="EMBL/GenBank/DDBJ databases">
        <title>Microbes associate with the intestines of laboratory mice.</title>
        <authorList>
            <person name="Navarre W."/>
            <person name="Wong E."/>
            <person name="Huang K.C."/>
            <person name="Tropini C."/>
            <person name="Ng K."/>
            <person name="Yu B."/>
        </authorList>
    </citation>
    <scope>NUCLEOTIDE SEQUENCE [LARGE SCALE GENOMIC DNA]</scope>
    <source>
        <strain evidence="1 2">NM80_B27</strain>
    </source>
</reference>
<dbReference type="EMBL" id="SSTJ01000010">
    <property type="protein sequence ID" value="THG36879.1"/>
    <property type="molecule type" value="Genomic_DNA"/>
</dbReference>
<proteinExistence type="predicted"/>
<accession>A0A4S4G0D7</accession>
<sequence>MTDEKINAVAVLAASALASGLATTTEEASDIAVEWYEQLRGKMSERTRRLADEVNAKMGF</sequence>
<dbReference type="Proteomes" id="UP000308978">
    <property type="component" value="Unassembled WGS sequence"/>
</dbReference>
<organism evidence="1 2">
    <name type="scientific">Adlercreutzia caecimuris</name>
    <dbReference type="NCBI Taxonomy" id="671266"/>
    <lineage>
        <taxon>Bacteria</taxon>
        <taxon>Bacillati</taxon>
        <taxon>Actinomycetota</taxon>
        <taxon>Coriobacteriia</taxon>
        <taxon>Eggerthellales</taxon>
        <taxon>Eggerthellaceae</taxon>
        <taxon>Adlercreutzia</taxon>
    </lineage>
</organism>
<comment type="caution">
    <text evidence="1">The sequence shown here is derived from an EMBL/GenBank/DDBJ whole genome shotgun (WGS) entry which is preliminary data.</text>
</comment>